<evidence type="ECO:0000313" key="2">
    <source>
        <dbReference type="Proteomes" id="UP000204140"/>
    </source>
</evidence>
<dbReference type="RefSeq" id="YP_009099834.1">
    <property type="nucleotide sequence ID" value="NC_025429.1"/>
</dbReference>
<reference evidence="1 2" key="1">
    <citation type="submission" date="2014-07" db="EMBL/GenBank/DDBJ databases">
        <title>Isolation and characterization of Rhizobium leguminosarum phages from western Canadian soils and complete genome sequences of rhizobiophages vB_RleS_L338C and vB_RleM_P10VF.</title>
        <authorList>
            <person name="Restrepo-Cordoba M."/>
            <person name="Halmillawewa A.P."/>
            <person name="Perry B."/>
            <person name="Hynes M.F."/>
            <person name="Yost C.K."/>
        </authorList>
    </citation>
    <scope>NUCLEOTIDE SEQUENCE [LARGE SCALE GENOMIC DNA]</scope>
</reference>
<dbReference type="OrthoDB" id="29489at10239"/>
<organism evidence="1 2">
    <name type="scientific">Rhizobium phage vB_RleM_P10VF</name>
    <dbReference type="NCBI Taxonomy" id="1527770"/>
    <lineage>
        <taxon>Viruses</taxon>
        <taxon>Duplodnaviria</taxon>
        <taxon>Heunggongvirae</taxon>
        <taxon>Uroviricota</taxon>
        <taxon>Caudoviricetes</taxon>
        <taxon>Pootjesviridae</taxon>
        <taxon>Innesvirus</taxon>
        <taxon>Innesvirus P10VF</taxon>
    </lineage>
</organism>
<protein>
    <recommendedName>
        <fullName evidence="3">Baseplate wedge subunit</fullName>
    </recommendedName>
</protein>
<evidence type="ECO:0008006" key="3">
    <source>
        <dbReference type="Google" id="ProtNLM"/>
    </source>
</evidence>
<proteinExistence type="predicted"/>
<evidence type="ECO:0000313" key="1">
    <source>
        <dbReference type="EMBL" id="AIK68308.1"/>
    </source>
</evidence>
<accession>A0A076YIR2</accession>
<keyword evidence="2" id="KW-1185">Reference proteome</keyword>
<gene>
    <name evidence="1" type="ORF">P10VF_095</name>
</gene>
<sequence length="875" mass="100128">MTARINLTLSKDETGFHIDGNRSFDFQAGVEYVLSSDENVWVTWKDNTTSLTKFDTPTKVLNLNNLTCVDHHRYAADSLLYYVQAKKIVDLQGIPIGLWNKEIEDVISEYALEDDVQKYISSIILPQRRFNTNGTFEELFNLEQEDYQLPEEVIYPTNDSAEREYSFERSERYLAIVSNGERVPSDLYRAFFVKNGDFNRVKLFENHSFPLYVRSDLCHNVRDNGTKTITVRVREGDERKFFFNSFDTSYKTSFVGRGINSPENIVTIRNQFDDYIISNYPQIYEFVKSYYDYENLATSPSSFFRNMSDYYDVDKMPEALLRDKIKKVFPFVDSVQVDKRLFAKRVIDFFKNKGNKNSFAWLSNAFFKKTSGIHRYSDDLVRLSMSPVTTYLVVNIHYTDLQRIIVAGDAKKLGVDSGMIDELADALVGNVFQGRSSGSTALIEKYEKIWIQKQAFYKFYCSAKNSEFEDGELLDIRRIDGNININRYTSEMTKKGIVGVEIVDGAFGYSYGQVIQAETLTGEGFKAEVVDVDKNGAIKNVKVLDSGWYYRPVTDTVFVDNDFRRDKISFDASQISFASLVRSSGYRWTFLDGDVVETKIVKTDLSIDDKYNLNRNQYVFNNPIASSRLNNSVLFFAKGLDSRSVYAIDQFDKATKINVKFTSDIVNLYATERSLIVVTNNGLSTMAIADVLKKYPTVKETIIQSSAGFVRTIFIVNNRLFGFTANNIVELDAEGDVTNSWSVNRIYDFAAFKVNEKVSTLYLGSGSNLYAYQWFDGETKAVLKPVFGNFYKVFEEDESSKNKLSGSSVFSDNSLYQDFSFGIELDETTDKYMNEYKKLVNPSGYKVTGVHRDEIASSDELQLEVVLDQGQINLV</sequence>
<dbReference type="GeneID" id="22109644"/>
<name>A0A076YIR2_9CAUD</name>
<dbReference type="KEGG" id="vg:22109644"/>
<dbReference type="EMBL" id="KM199770">
    <property type="protein sequence ID" value="AIK68308.1"/>
    <property type="molecule type" value="Genomic_DNA"/>
</dbReference>
<dbReference type="Proteomes" id="UP000204140">
    <property type="component" value="Segment"/>
</dbReference>